<dbReference type="EMBL" id="BATA01000058">
    <property type="protein sequence ID" value="GAD53292.1"/>
    <property type="molecule type" value="Genomic_DNA"/>
</dbReference>
<dbReference type="CDD" id="cd05300">
    <property type="entry name" value="2-Hacid_dh_1"/>
    <property type="match status" value="1"/>
</dbReference>
<name>U2YWY2_9EURY</name>
<dbReference type="InterPro" id="IPR036291">
    <property type="entry name" value="NAD(P)-bd_dom_sf"/>
</dbReference>
<dbReference type="SUPFAM" id="SSF52283">
    <property type="entry name" value="Formate/glycerate dehydrogenase catalytic domain-like"/>
    <property type="match status" value="1"/>
</dbReference>
<dbReference type="Pfam" id="PF00389">
    <property type="entry name" value="2-Hacid_dh"/>
    <property type="match status" value="1"/>
</dbReference>
<dbReference type="PANTHER" id="PTHR10996">
    <property type="entry name" value="2-HYDROXYACID DEHYDROGENASE-RELATED"/>
    <property type="match status" value="1"/>
</dbReference>
<dbReference type="Pfam" id="PF02826">
    <property type="entry name" value="2-Hacid_dh_C"/>
    <property type="match status" value="1"/>
</dbReference>
<dbReference type="AlphaFoldDB" id="U2YWY2"/>
<evidence type="ECO:0000259" key="5">
    <source>
        <dbReference type="Pfam" id="PF02826"/>
    </source>
</evidence>
<protein>
    <submittedName>
        <fullName evidence="6">D-3-phosphoglycerate dehydrogenase</fullName>
    </submittedName>
</protein>
<comment type="similarity">
    <text evidence="3">Belongs to the D-isomer specific 2-hydroxyacid dehydrogenase family.</text>
</comment>
<keyword evidence="2" id="KW-0520">NAD</keyword>
<dbReference type="OrthoDB" id="168224at2157"/>
<dbReference type="GO" id="GO:0051287">
    <property type="term" value="F:NAD binding"/>
    <property type="evidence" value="ECO:0007669"/>
    <property type="project" value="InterPro"/>
</dbReference>
<comment type="caution">
    <text evidence="6">The sequence shown here is derived from an EMBL/GenBank/DDBJ whole genome shotgun (WGS) entry which is preliminary data.</text>
</comment>
<dbReference type="GO" id="GO:0016618">
    <property type="term" value="F:hydroxypyruvate reductase [NAD(P)H] activity"/>
    <property type="evidence" value="ECO:0007669"/>
    <property type="project" value="TreeGrafter"/>
</dbReference>
<organism evidence="6 7">
    <name type="scientific">Halarchaeum acidiphilum MH1-52-1</name>
    <dbReference type="NCBI Taxonomy" id="1261545"/>
    <lineage>
        <taxon>Archaea</taxon>
        <taxon>Methanobacteriati</taxon>
        <taxon>Methanobacteriota</taxon>
        <taxon>Stenosarchaea group</taxon>
        <taxon>Halobacteria</taxon>
        <taxon>Halobacteriales</taxon>
        <taxon>Halobacteriaceae</taxon>
    </lineage>
</organism>
<accession>U2YWY2</accession>
<dbReference type="PANTHER" id="PTHR10996:SF178">
    <property type="entry name" value="2-HYDROXYACID DEHYDROGENASE YGL185C-RELATED"/>
    <property type="match status" value="1"/>
</dbReference>
<dbReference type="GO" id="GO:0005829">
    <property type="term" value="C:cytosol"/>
    <property type="evidence" value="ECO:0007669"/>
    <property type="project" value="TreeGrafter"/>
</dbReference>
<evidence type="ECO:0000313" key="7">
    <source>
        <dbReference type="Proteomes" id="UP000016986"/>
    </source>
</evidence>
<dbReference type="eggNOG" id="arCOG01757">
    <property type="taxonomic scope" value="Archaea"/>
</dbReference>
<keyword evidence="7" id="KW-1185">Reference proteome</keyword>
<keyword evidence="1 3" id="KW-0560">Oxidoreductase</keyword>
<evidence type="ECO:0000256" key="1">
    <source>
        <dbReference type="ARBA" id="ARBA00023002"/>
    </source>
</evidence>
<sequence>MSRRILVLKRGTHGMPMTEYAAEIRGRRPDDEVVRARTRSEELERVADADVVTGRAIDEELLERADDLTLFAGLAAGYEHLPLDDLESRGVAVTNGSGIHAPNMAEQVLGYLLVSARRLDEGWRREQARQWDHYRAGELKDSTVTVVGLGAIGTSIVERLEPFGVETIGVRYTPAKGGPTDEVVGFEGPAFDGALARTDYLVLACPLTETTEGLIDEAAFDTLPPSAMLVNVARGPVVDTDALVDALRGSELAGAALDVTDPEPLPADHPLWGFEDVRITPHMAGSTPHYYERCADILARNLDRLDEAGDDADLENRVR</sequence>
<evidence type="ECO:0000259" key="4">
    <source>
        <dbReference type="Pfam" id="PF00389"/>
    </source>
</evidence>
<dbReference type="Proteomes" id="UP000016986">
    <property type="component" value="Unassembled WGS sequence"/>
</dbReference>
<evidence type="ECO:0000256" key="3">
    <source>
        <dbReference type="RuleBase" id="RU003719"/>
    </source>
</evidence>
<dbReference type="InterPro" id="IPR006139">
    <property type="entry name" value="D-isomer_2_OHA_DH_cat_dom"/>
</dbReference>
<evidence type="ECO:0000313" key="6">
    <source>
        <dbReference type="EMBL" id="GAD53292.1"/>
    </source>
</evidence>
<feature type="domain" description="D-isomer specific 2-hydroxyacid dehydrogenase catalytic" evidence="4">
    <location>
        <begin position="32"/>
        <end position="304"/>
    </location>
</feature>
<dbReference type="InterPro" id="IPR050223">
    <property type="entry name" value="D-isomer_2-hydroxyacid_DH"/>
</dbReference>
<dbReference type="InterPro" id="IPR029753">
    <property type="entry name" value="D-isomer_DH_CS"/>
</dbReference>
<dbReference type="GO" id="GO:0030267">
    <property type="term" value="F:glyoxylate reductase (NADPH) activity"/>
    <property type="evidence" value="ECO:0007669"/>
    <property type="project" value="TreeGrafter"/>
</dbReference>
<dbReference type="SUPFAM" id="SSF51735">
    <property type="entry name" value="NAD(P)-binding Rossmann-fold domains"/>
    <property type="match status" value="1"/>
</dbReference>
<evidence type="ECO:0000256" key="2">
    <source>
        <dbReference type="ARBA" id="ARBA00023027"/>
    </source>
</evidence>
<dbReference type="Gene3D" id="3.40.50.720">
    <property type="entry name" value="NAD(P)-binding Rossmann-like Domain"/>
    <property type="match status" value="2"/>
</dbReference>
<reference evidence="6 7" key="1">
    <citation type="submission" date="2013-09" db="EMBL/GenBank/DDBJ databases">
        <title>Whole genome sequencing of Halarchaeum acidiphilum strain MH1-52-1.</title>
        <authorList>
            <person name="Shimane Y."/>
            <person name="Minegishi H."/>
            <person name="Nishi S."/>
            <person name="Echigo A."/>
            <person name="Shuto A."/>
            <person name="Konishi M."/>
            <person name="Ito T."/>
            <person name="Ohkuma M."/>
            <person name="Ohta Y."/>
            <person name="Nagano Y."/>
            <person name="Tsubouchi T."/>
            <person name="Mori K."/>
            <person name="Usui K."/>
            <person name="Kamekura M."/>
            <person name="Usami R."/>
            <person name="Takaki Y."/>
            <person name="Hatada Y."/>
        </authorList>
    </citation>
    <scope>NUCLEOTIDE SEQUENCE [LARGE SCALE GENOMIC DNA]</scope>
    <source>
        <strain evidence="6 7">JCM 16109</strain>
    </source>
</reference>
<dbReference type="PROSITE" id="PS00671">
    <property type="entry name" value="D_2_HYDROXYACID_DH_3"/>
    <property type="match status" value="1"/>
</dbReference>
<dbReference type="InterPro" id="IPR006140">
    <property type="entry name" value="D-isomer_DH_NAD-bd"/>
</dbReference>
<proteinExistence type="inferred from homology"/>
<gene>
    <name evidence="6" type="ORF">MBEHAL_2052</name>
</gene>
<feature type="domain" description="D-isomer specific 2-hydroxyacid dehydrogenase NAD-binding" evidence="5">
    <location>
        <begin position="110"/>
        <end position="284"/>
    </location>
</feature>
<dbReference type="RefSeq" id="WP_021780509.1">
    <property type="nucleotide sequence ID" value="NZ_BANO01000014.1"/>
</dbReference>